<proteinExistence type="predicted"/>
<dbReference type="InterPro" id="IPR045379">
    <property type="entry name" value="Crinkler_N"/>
</dbReference>
<keyword evidence="6" id="KW-1185">Reference proteome</keyword>
<evidence type="ECO:0000256" key="1">
    <source>
        <dbReference type="ARBA" id="ARBA00004340"/>
    </source>
</evidence>
<sequence length="67" mass="7557">MLGNWHSSYLGLRLAMTDTTLSCLVLGEDPDIKTFDLDIARSKTINKLKEAIKEKIQLDYSAKDLTL</sequence>
<reference evidence="5 6" key="1">
    <citation type="journal article" date="2018" name="New Phytol.">
        <title>Phylogenomics of Endogonaceae and evolution of mycorrhizas within Mucoromycota.</title>
        <authorList>
            <person name="Chang Y."/>
            <person name="Desiro A."/>
            <person name="Na H."/>
            <person name="Sandor L."/>
            <person name="Lipzen A."/>
            <person name="Clum A."/>
            <person name="Barry K."/>
            <person name="Grigoriev I.V."/>
            <person name="Martin F.M."/>
            <person name="Stajich J.E."/>
            <person name="Smith M.E."/>
            <person name="Bonito G."/>
            <person name="Spatafora J.W."/>
        </authorList>
    </citation>
    <scope>NUCLEOTIDE SEQUENCE [LARGE SCALE GENOMIC DNA]</scope>
    <source>
        <strain evidence="5 6">AD002</strain>
    </source>
</reference>
<protein>
    <recommendedName>
        <fullName evidence="4">Crinkler effector protein N-terminal domain-containing protein</fullName>
    </recommendedName>
</protein>
<accession>A0A433QPF4</accession>
<comment type="subcellular location">
    <subcellularLocation>
        <location evidence="1">Host cell</location>
    </subcellularLocation>
    <subcellularLocation>
        <location evidence="2">Secreted</location>
    </subcellularLocation>
</comment>
<organism evidence="5 6">
    <name type="scientific">Jimgerdemannia flammicorona</name>
    <dbReference type="NCBI Taxonomy" id="994334"/>
    <lineage>
        <taxon>Eukaryota</taxon>
        <taxon>Fungi</taxon>
        <taxon>Fungi incertae sedis</taxon>
        <taxon>Mucoromycota</taxon>
        <taxon>Mucoromycotina</taxon>
        <taxon>Endogonomycetes</taxon>
        <taxon>Endogonales</taxon>
        <taxon>Endogonaceae</taxon>
        <taxon>Jimgerdemannia</taxon>
    </lineage>
</organism>
<dbReference type="Proteomes" id="UP000274822">
    <property type="component" value="Unassembled WGS sequence"/>
</dbReference>
<dbReference type="AlphaFoldDB" id="A0A433QPF4"/>
<comment type="caution">
    <text evidence="5">The sequence shown here is derived from an EMBL/GenBank/DDBJ whole genome shotgun (WGS) entry which is preliminary data.</text>
</comment>
<dbReference type="GO" id="GO:0043657">
    <property type="term" value="C:host cell"/>
    <property type="evidence" value="ECO:0007669"/>
    <property type="project" value="UniProtKB-SubCell"/>
</dbReference>
<evidence type="ECO:0000313" key="6">
    <source>
        <dbReference type="Proteomes" id="UP000274822"/>
    </source>
</evidence>
<dbReference type="Pfam" id="PF20147">
    <property type="entry name" value="Crinkler"/>
    <property type="match status" value="1"/>
</dbReference>
<feature type="non-terminal residue" evidence="5">
    <location>
        <position position="67"/>
    </location>
</feature>
<evidence type="ECO:0000313" key="5">
    <source>
        <dbReference type="EMBL" id="RUS31650.1"/>
    </source>
</evidence>
<dbReference type="GO" id="GO:0005576">
    <property type="term" value="C:extracellular region"/>
    <property type="evidence" value="ECO:0007669"/>
    <property type="project" value="UniProtKB-SubCell"/>
</dbReference>
<evidence type="ECO:0000256" key="3">
    <source>
        <dbReference type="ARBA" id="ARBA00022525"/>
    </source>
</evidence>
<evidence type="ECO:0000259" key="4">
    <source>
        <dbReference type="Pfam" id="PF20147"/>
    </source>
</evidence>
<evidence type="ECO:0000256" key="2">
    <source>
        <dbReference type="ARBA" id="ARBA00004613"/>
    </source>
</evidence>
<gene>
    <name evidence="5" type="ORF">BC938DRAFT_477368</name>
</gene>
<feature type="domain" description="Crinkler effector protein N-terminal" evidence="4">
    <location>
        <begin position="20"/>
        <end position="67"/>
    </location>
</feature>
<keyword evidence="3" id="KW-0964">Secreted</keyword>
<dbReference type="EMBL" id="RBNJ01002735">
    <property type="protein sequence ID" value="RUS31650.1"/>
    <property type="molecule type" value="Genomic_DNA"/>
</dbReference>
<name>A0A433QPF4_9FUNG</name>